<keyword evidence="3" id="KW-1185">Reference proteome</keyword>
<comment type="caution">
    <text evidence="2">The sequence shown here is derived from an EMBL/GenBank/DDBJ whole genome shotgun (WGS) entry which is preliminary data.</text>
</comment>
<protein>
    <submittedName>
        <fullName evidence="2">Uncharacterized protein</fullName>
    </submittedName>
</protein>
<evidence type="ECO:0000313" key="3">
    <source>
        <dbReference type="Proteomes" id="UP001464555"/>
    </source>
</evidence>
<evidence type="ECO:0000256" key="1">
    <source>
        <dbReference type="SAM" id="MobiDB-lite"/>
    </source>
</evidence>
<evidence type="ECO:0000313" key="2">
    <source>
        <dbReference type="EMBL" id="MEL1244284.1"/>
    </source>
</evidence>
<dbReference type="RefSeq" id="WP_341696602.1">
    <property type="nucleotide sequence ID" value="NZ_JBBYHR010000004.1"/>
</dbReference>
<accession>A0ABU9HWV7</accession>
<name>A0ABU9HWV7_9FLAO</name>
<reference evidence="2 3" key="1">
    <citation type="submission" date="2024-04" db="EMBL/GenBank/DDBJ databases">
        <title>Flavobacterium sp. DGU11 16S ribosomal RNA gene Genome sequencing and assembly.</title>
        <authorList>
            <person name="Park S."/>
        </authorList>
    </citation>
    <scope>NUCLEOTIDE SEQUENCE [LARGE SCALE GENOMIC DNA]</scope>
    <source>
        <strain evidence="2 3">DGU11</strain>
    </source>
</reference>
<sequence>MAKAKTHEPLPFSPGRSGILPEARKADVAQHGTACSNKRIDYCY</sequence>
<proteinExistence type="predicted"/>
<organism evidence="2 3">
    <name type="scientific">Flavobacterium arundinis</name>
    <dbReference type="NCBI Taxonomy" id="3139143"/>
    <lineage>
        <taxon>Bacteria</taxon>
        <taxon>Pseudomonadati</taxon>
        <taxon>Bacteroidota</taxon>
        <taxon>Flavobacteriia</taxon>
        <taxon>Flavobacteriales</taxon>
        <taxon>Flavobacteriaceae</taxon>
        <taxon>Flavobacterium</taxon>
    </lineage>
</organism>
<gene>
    <name evidence="2" type="ORF">AAEO56_08445</name>
</gene>
<feature type="region of interest" description="Disordered" evidence="1">
    <location>
        <begin position="1"/>
        <end position="21"/>
    </location>
</feature>
<dbReference type="EMBL" id="JBBYHR010000004">
    <property type="protein sequence ID" value="MEL1244284.1"/>
    <property type="molecule type" value="Genomic_DNA"/>
</dbReference>
<dbReference type="Proteomes" id="UP001464555">
    <property type="component" value="Unassembled WGS sequence"/>
</dbReference>